<protein>
    <submittedName>
        <fullName evidence="2">Uncharacterized protein</fullName>
    </submittedName>
</protein>
<evidence type="ECO:0000313" key="2">
    <source>
        <dbReference type="EMBL" id="KSW12121.1"/>
    </source>
</evidence>
<comment type="caution">
    <text evidence="2">The sequence shown here is derived from an EMBL/GenBank/DDBJ whole genome shotgun (WGS) entry which is preliminary data.</text>
</comment>
<accession>A0A0V8RVN0</accession>
<dbReference type="AlphaFoldDB" id="A0A0V8RVN0"/>
<organism evidence="2 3">
    <name type="scientific">Pyrodictium occultum</name>
    <dbReference type="NCBI Taxonomy" id="2309"/>
    <lineage>
        <taxon>Archaea</taxon>
        <taxon>Thermoproteota</taxon>
        <taxon>Thermoprotei</taxon>
        <taxon>Desulfurococcales</taxon>
        <taxon>Pyrodictiaceae</taxon>
        <taxon>Pyrodictium</taxon>
    </lineage>
</organism>
<dbReference type="Proteomes" id="UP000053352">
    <property type="component" value="Unassembled WGS sequence"/>
</dbReference>
<feature type="compositionally biased region" description="Polar residues" evidence="1">
    <location>
        <begin position="35"/>
        <end position="50"/>
    </location>
</feature>
<gene>
    <name evidence="2" type="ORF">CF15_04965</name>
</gene>
<proteinExistence type="predicted"/>
<reference evidence="2 3" key="1">
    <citation type="submission" date="2015-11" db="EMBL/GenBank/DDBJ databases">
        <title>Genome sequence of Pyrodictium occultum PL-19, a marine hyperthermophilic archaeon isolated from Volcano, Italy.</title>
        <authorList>
            <person name="Utturkar S."/>
            <person name="Huber H."/>
            <person name="Leptihn S."/>
            <person name="Brown S."/>
            <person name="Stetter K.O."/>
            <person name="Podar M."/>
        </authorList>
    </citation>
    <scope>NUCLEOTIDE SEQUENCE [LARGE SCALE GENOMIC DNA]</scope>
    <source>
        <strain evidence="2 3">PL-19</strain>
    </source>
</reference>
<evidence type="ECO:0000256" key="1">
    <source>
        <dbReference type="SAM" id="MobiDB-lite"/>
    </source>
</evidence>
<sequence>MGAPPSSSGAEAILIIMFFDGGWAALRSPAGTPGGSTHTTENMVQHNSDGGSPRLQARGKPLDRLIAGFTALSRVYCVGVRDQLHSPGGGTP</sequence>
<feature type="region of interest" description="Disordered" evidence="1">
    <location>
        <begin position="29"/>
        <end position="57"/>
    </location>
</feature>
<keyword evidence="3" id="KW-1185">Reference proteome</keyword>
<dbReference type="EMBL" id="LNTB01000001">
    <property type="protein sequence ID" value="KSW12121.1"/>
    <property type="molecule type" value="Genomic_DNA"/>
</dbReference>
<name>A0A0V8RVN0_PYROC</name>
<evidence type="ECO:0000313" key="3">
    <source>
        <dbReference type="Proteomes" id="UP000053352"/>
    </source>
</evidence>